<evidence type="ECO:0008006" key="4">
    <source>
        <dbReference type="Google" id="ProtNLM"/>
    </source>
</evidence>
<evidence type="ECO:0000313" key="2">
    <source>
        <dbReference type="EMBL" id="BDZ46537.1"/>
    </source>
</evidence>
<sequence>MDLVFLYGAAASGKLTTARALSAITNLPVFHNHLIVDALLPLFPFGSAEFVRLREEFWMSTFDAAAKAGRSLIFTFAPERTVADDFPSRVRALVEAEGGRVLFVELAVSADEQERRIENPDRKQFRKLSDLGTLRSLREDDPAGPMSPLPSDLTIDTDTSAPESSAALIRDTFALPVVESASPYPAA</sequence>
<gene>
    <name evidence="2" type="ORF">GCM10025866_24460</name>
</gene>
<organism evidence="2 3">
    <name type="scientific">Naasia aerilata</name>
    <dbReference type="NCBI Taxonomy" id="1162966"/>
    <lineage>
        <taxon>Bacteria</taxon>
        <taxon>Bacillati</taxon>
        <taxon>Actinomycetota</taxon>
        <taxon>Actinomycetes</taxon>
        <taxon>Micrococcales</taxon>
        <taxon>Microbacteriaceae</taxon>
        <taxon>Naasia</taxon>
    </lineage>
</organism>
<dbReference type="Proteomes" id="UP001321498">
    <property type="component" value="Chromosome"/>
</dbReference>
<dbReference type="EMBL" id="AP027731">
    <property type="protein sequence ID" value="BDZ46537.1"/>
    <property type="molecule type" value="Genomic_DNA"/>
</dbReference>
<dbReference type="Gene3D" id="3.40.50.300">
    <property type="entry name" value="P-loop containing nucleotide triphosphate hydrolases"/>
    <property type="match status" value="1"/>
</dbReference>
<proteinExistence type="predicted"/>
<protein>
    <recommendedName>
        <fullName evidence="4">Shikimate kinase</fullName>
    </recommendedName>
</protein>
<reference evidence="3" key="1">
    <citation type="journal article" date="2019" name="Int. J. Syst. Evol. Microbiol.">
        <title>The Global Catalogue of Microorganisms (GCM) 10K type strain sequencing project: providing services to taxonomists for standard genome sequencing and annotation.</title>
        <authorList>
            <consortium name="The Broad Institute Genomics Platform"/>
            <consortium name="The Broad Institute Genome Sequencing Center for Infectious Disease"/>
            <person name="Wu L."/>
            <person name="Ma J."/>
        </authorList>
    </citation>
    <scope>NUCLEOTIDE SEQUENCE [LARGE SCALE GENOMIC DNA]</scope>
    <source>
        <strain evidence="3">NBRC 108725</strain>
    </source>
</reference>
<evidence type="ECO:0000256" key="1">
    <source>
        <dbReference type="SAM" id="MobiDB-lite"/>
    </source>
</evidence>
<keyword evidence="3" id="KW-1185">Reference proteome</keyword>
<dbReference type="RefSeq" id="WP_286276582.1">
    <property type="nucleotide sequence ID" value="NZ_AP027731.1"/>
</dbReference>
<accession>A0ABM8GE35</accession>
<dbReference type="SUPFAM" id="SSF52540">
    <property type="entry name" value="P-loop containing nucleoside triphosphate hydrolases"/>
    <property type="match status" value="1"/>
</dbReference>
<dbReference type="Pfam" id="PF07931">
    <property type="entry name" value="CPT"/>
    <property type="match status" value="1"/>
</dbReference>
<dbReference type="InterPro" id="IPR027417">
    <property type="entry name" value="P-loop_NTPase"/>
</dbReference>
<feature type="region of interest" description="Disordered" evidence="1">
    <location>
        <begin position="136"/>
        <end position="161"/>
    </location>
</feature>
<evidence type="ECO:0000313" key="3">
    <source>
        <dbReference type="Proteomes" id="UP001321498"/>
    </source>
</evidence>
<name>A0ABM8GE35_9MICO</name>